<name>A0A7J6RTH8_PEROL</name>
<dbReference type="PANTHER" id="PTHR31061:SF24">
    <property type="entry name" value="LD22376P"/>
    <property type="match status" value="1"/>
</dbReference>
<dbReference type="Proteomes" id="UP000553632">
    <property type="component" value="Unassembled WGS sequence"/>
</dbReference>
<feature type="compositionally biased region" description="Basic and acidic residues" evidence="2">
    <location>
        <begin position="551"/>
        <end position="572"/>
    </location>
</feature>
<keyword evidence="3" id="KW-0472">Membrane</keyword>
<proteinExistence type="predicted"/>
<feature type="region of interest" description="Disordered" evidence="2">
    <location>
        <begin position="551"/>
        <end position="592"/>
    </location>
</feature>
<feature type="compositionally biased region" description="Acidic residues" evidence="2">
    <location>
        <begin position="1040"/>
        <end position="1049"/>
    </location>
</feature>
<dbReference type="EMBL" id="JABANO010023175">
    <property type="protein sequence ID" value="KAF4723967.1"/>
    <property type="molecule type" value="Genomic_DNA"/>
</dbReference>
<comment type="caution">
    <text evidence="5">The sequence shown here is derived from an EMBL/GenBank/DDBJ whole genome shotgun (WGS) entry which is preliminary data.</text>
</comment>
<feature type="compositionally biased region" description="Acidic residues" evidence="2">
    <location>
        <begin position="1015"/>
        <end position="1024"/>
    </location>
</feature>
<feature type="transmembrane region" description="Helical" evidence="3">
    <location>
        <begin position="940"/>
        <end position="958"/>
    </location>
</feature>
<keyword evidence="3" id="KW-1133">Transmembrane helix</keyword>
<feature type="compositionally biased region" description="Low complexity" evidence="2">
    <location>
        <begin position="1050"/>
        <end position="1065"/>
    </location>
</feature>
<sequence length="1517" mass="166712">TGTPVSLILLALPLARELFAVQPPDCRYLRLAFPCEEGGCFWTFQLWRKVIARALRQEELSYEDLTQRVDALRKRILDFQIEAAASLDLTGLMRKRAGIIKEGDKIVNGLGGEVPRLDWGEFPSKGGSSFAQDIACLSSIRQAVERYRTTQRSSSIVQDDNVGVLQLSTALKRLGAAKLARSIELEESRIIPGQPRPSVDAPLEQFREDVKSLRELDTVDRYGHNSVGGSEPGVEQGAADEHSDQASDCEVIELSPKGIPEQLSDCALGNEESRRSGRAEVIVASPVVRKSRAECMKEDMVRRIAEKMSKVEAARQENDPDDNVLSEYLQSTPAGHASCYGTEQNIENGESRTSTGSEANHERESLRECQAGTEAGEVAEWGMDQWEWHGGSTARKEIMGTENLVDYLPPLTHVSSTPSTVLMNLTMKTTASEELDRLADLRGKLALEAHREEEKKKKEEARRLAVGRRAMMQVAANEERETVRKKVLRRNSEENSELPSPVRRAKKRLAKSLKMEAERRQREEEEKRKTQAEIFRKRDERISKYLARQREELQRPETRVAARSVEKRDRLKQSRRPPPDYSLTPPKTFPSYKASRPWLSKAAVAASPVDGPVLLSEAQARDFNHVVEDLIIDSPADELPRSPRLPDSLVSGDSIDIGRAQSSSQSNAMRLLQASAAPAPARVVAVDVMRGIVMSLMLIVDVCGKVVPSIGHAPWHGFHLADIVMPGFIFVVGASVSLASPPSIIRVISRCAKLMLLGILIQGRWIPQIGSLSVGLDLYSFRAPGILQRIAICYAAGVFLRKLVLDVGDNATLTGTIKNHSRVLAVGLACIILHWAIMLFGPQLEGCPLGSLNPECNTAGCIDRLVFGDHHMYNPMWDPEGLLSTLPTLATVSLGLTCGQLVKAQPSPREITQLVFCGLLLAVLGVGLGTLIPINKALWTPSYCILAGGICVSALGVLSRGVAEKLVSVPFKWLGMNAILFFCLSDCSGLFSCLLGSVYWADPITGNVLYVSEGESYDSSEPSDENLSSGMDQSARDGGEGDSDSDGVYEDSGSSESCTESGSSTGEDELASSIAGAQLAETAIAEAEKALRAALEKLKVMQERADAAEADLDRANNEIEKERSEREYETRAHAEELQQVREAEGKARVELERLSATQSTAAELEAAKQETEALSQRVQQWEAWYRGNYEQSLGVVQAKVDRLKTTWDESLRGFRGGSFVELEQFVEESQRHGSLTNAWRQSLDVEGEGRIPFMTFCRTAREIGFARSVKQLWRQLDVRQTGFITLSSLDEAAGHHLQRFREALVEKYGGLSEGWDALDPAATGLVAVADFASRCRETLELSNGKEVATILDLERGGIVTLEDIDRSAFERWVRGAAVGETSGSVSFKRLQRLARHHRLDSETLEPEAVSPSRGSIKFLSQLRRDYGTLGRAWSLVMDSSSRGSITFLQFARVCRARGYESGVKCLWLRLGGGTGPLLLDHIDPDAAVLIADFKGALRRTTGSLHAGVSCSSTFEDL</sequence>
<feature type="region of interest" description="Disordered" evidence="2">
    <location>
        <begin position="1015"/>
        <end position="1070"/>
    </location>
</feature>
<keyword evidence="6" id="KW-1185">Reference proteome</keyword>
<feature type="region of interest" description="Disordered" evidence="2">
    <location>
        <begin position="335"/>
        <end position="369"/>
    </location>
</feature>
<feature type="non-terminal residue" evidence="5">
    <location>
        <position position="1"/>
    </location>
</feature>
<evidence type="ECO:0000313" key="5">
    <source>
        <dbReference type="EMBL" id="KAF4723967.1"/>
    </source>
</evidence>
<feature type="transmembrane region" description="Helical" evidence="3">
    <location>
        <begin position="718"/>
        <end position="740"/>
    </location>
</feature>
<evidence type="ECO:0000313" key="6">
    <source>
        <dbReference type="Proteomes" id="UP000553632"/>
    </source>
</evidence>
<feature type="signal peptide" evidence="4">
    <location>
        <begin position="1"/>
        <end position="20"/>
    </location>
</feature>
<feature type="transmembrane region" description="Helical" evidence="3">
    <location>
        <begin position="882"/>
        <end position="902"/>
    </location>
</feature>
<feature type="transmembrane region" description="Helical" evidence="3">
    <location>
        <begin position="979"/>
        <end position="1001"/>
    </location>
</feature>
<organism evidence="5 6">
    <name type="scientific">Perkinsus olseni</name>
    <name type="common">Perkinsus atlanticus</name>
    <dbReference type="NCBI Taxonomy" id="32597"/>
    <lineage>
        <taxon>Eukaryota</taxon>
        <taxon>Sar</taxon>
        <taxon>Alveolata</taxon>
        <taxon>Perkinsozoa</taxon>
        <taxon>Perkinsea</taxon>
        <taxon>Perkinsida</taxon>
        <taxon>Perkinsidae</taxon>
        <taxon>Perkinsus</taxon>
    </lineage>
</organism>
<evidence type="ECO:0000256" key="2">
    <source>
        <dbReference type="SAM" id="MobiDB-lite"/>
    </source>
</evidence>
<accession>A0A7J6RTH8</accession>
<feature type="coiled-coil region" evidence="1">
    <location>
        <begin position="1077"/>
        <end position="1174"/>
    </location>
</feature>
<feature type="region of interest" description="Disordered" evidence="2">
    <location>
        <begin position="475"/>
        <end position="506"/>
    </location>
</feature>
<protein>
    <submittedName>
        <fullName evidence="5">Uncharacterized protein</fullName>
    </submittedName>
</protein>
<keyword evidence="1" id="KW-0175">Coiled coil</keyword>
<keyword evidence="3" id="KW-0812">Transmembrane</keyword>
<feature type="transmembrane region" description="Helical" evidence="3">
    <location>
        <begin position="914"/>
        <end position="934"/>
    </location>
</feature>
<evidence type="ECO:0000256" key="3">
    <source>
        <dbReference type="SAM" id="Phobius"/>
    </source>
</evidence>
<gene>
    <name evidence="5" type="ORF">FOZ63_011552</name>
</gene>
<feature type="compositionally biased region" description="Polar residues" evidence="2">
    <location>
        <begin position="341"/>
        <end position="358"/>
    </location>
</feature>
<feature type="coiled-coil region" evidence="1">
    <location>
        <begin position="55"/>
        <end position="82"/>
    </location>
</feature>
<keyword evidence="4" id="KW-0732">Signal</keyword>
<evidence type="ECO:0000256" key="1">
    <source>
        <dbReference type="SAM" id="Coils"/>
    </source>
</evidence>
<feature type="transmembrane region" description="Helical" evidence="3">
    <location>
        <begin position="824"/>
        <end position="844"/>
    </location>
</feature>
<feature type="region of interest" description="Disordered" evidence="2">
    <location>
        <begin position="221"/>
        <end position="247"/>
    </location>
</feature>
<feature type="chain" id="PRO_5029707581" evidence="4">
    <location>
        <begin position="21"/>
        <end position="1517"/>
    </location>
</feature>
<feature type="region of interest" description="Disordered" evidence="2">
    <location>
        <begin position="513"/>
        <end position="532"/>
    </location>
</feature>
<reference evidence="5 6" key="1">
    <citation type="submission" date="2020-04" db="EMBL/GenBank/DDBJ databases">
        <title>Perkinsus olseni comparative genomics.</title>
        <authorList>
            <person name="Bogema D.R."/>
        </authorList>
    </citation>
    <scope>NUCLEOTIDE SEQUENCE [LARGE SCALE GENOMIC DNA]</scope>
    <source>
        <strain evidence="5 6">ATCC PRA-207</strain>
    </source>
</reference>
<evidence type="ECO:0000256" key="4">
    <source>
        <dbReference type="SAM" id="SignalP"/>
    </source>
</evidence>
<dbReference type="PANTHER" id="PTHR31061">
    <property type="entry name" value="LD22376P"/>
    <property type="match status" value="1"/>
</dbReference>